<dbReference type="EMBL" id="JAFBIL020000023">
    <property type="protein sequence ID" value="MBZ2210118.1"/>
    <property type="molecule type" value="Genomic_DNA"/>
</dbReference>
<protein>
    <submittedName>
        <fullName evidence="2">DUF2185 domain-containing protein</fullName>
    </submittedName>
</protein>
<feature type="domain" description="Immunity protein Imm33" evidence="1">
    <location>
        <begin position="2"/>
        <end position="87"/>
    </location>
</feature>
<dbReference type="InterPro" id="IPR018689">
    <property type="entry name" value="Imm33_dom"/>
</dbReference>
<evidence type="ECO:0000313" key="2">
    <source>
        <dbReference type="EMBL" id="MBZ2210118.1"/>
    </source>
</evidence>
<accession>A0ABS7SVY2</accession>
<organism evidence="2 3">
    <name type="scientific">Massilia soli</name>
    <dbReference type="NCBI Taxonomy" id="2792854"/>
    <lineage>
        <taxon>Bacteria</taxon>
        <taxon>Pseudomonadati</taxon>
        <taxon>Pseudomonadota</taxon>
        <taxon>Betaproteobacteria</taxon>
        <taxon>Burkholderiales</taxon>
        <taxon>Oxalobacteraceae</taxon>
        <taxon>Telluria group</taxon>
        <taxon>Massilia</taxon>
    </lineage>
</organism>
<proteinExistence type="predicted"/>
<dbReference type="Proteomes" id="UP000809349">
    <property type="component" value="Unassembled WGS sequence"/>
</dbReference>
<comment type="caution">
    <text evidence="2">The sequence shown here is derived from an EMBL/GenBank/DDBJ whole genome shotgun (WGS) entry which is preliminary data.</text>
</comment>
<evidence type="ECO:0000259" key="1">
    <source>
        <dbReference type="Pfam" id="PF09951"/>
    </source>
</evidence>
<dbReference type="PANTHER" id="PTHR38743:SF2">
    <property type="entry name" value="DUF2185 DOMAIN-CONTAINING PROTEIN"/>
    <property type="match status" value="1"/>
</dbReference>
<gene>
    <name evidence="2" type="ORF">I4X03_022900</name>
</gene>
<dbReference type="Pfam" id="PF09951">
    <property type="entry name" value="Imm33"/>
    <property type="match status" value="1"/>
</dbReference>
<evidence type="ECO:0000313" key="3">
    <source>
        <dbReference type="Proteomes" id="UP000809349"/>
    </source>
</evidence>
<sequence>MTVSNRVMIDNCPVGYLYREESDDANDSGWRIFAGDETQDYAEVSSNFALYNASTIVERAPQLRTLLGAPYPIAFERDANTGEFVEIDE</sequence>
<keyword evidence="3" id="KW-1185">Reference proteome</keyword>
<dbReference type="RefSeq" id="WP_223471435.1">
    <property type="nucleotide sequence ID" value="NZ_JAFBIL020000023.1"/>
</dbReference>
<name>A0ABS7SVY2_9BURK</name>
<dbReference type="PANTHER" id="PTHR38743">
    <property type="entry name" value="SIMILAR TO GLYOXYLASE I FAMILY PROTEIN"/>
    <property type="match status" value="1"/>
</dbReference>
<reference evidence="2 3" key="1">
    <citation type="submission" date="2021-08" db="EMBL/GenBank/DDBJ databases">
        <title>Massilia sp. R798.</title>
        <authorList>
            <person name="Baek J.H."/>
            <person name="Jung H.S."/>
            <person name="Kim K.R."/>
            <person name="Jeon C.O."/>
        </authorList>
    </citation>
    <scope>NUCLEOTIDE SEQUENCE [LARGE SCALE GENOMIC DNA]</scope>
    <source>
        <strain evidence="2 3">R798</strain>
    </source>
</reference>